<feature type="region of interest" description="Disordered" evidence="3">
    <location>
        <begin position="760"/>
        <end position="988"/>
    </location>
</feature>
<dbReference type="InterPro" id="IPR011011">
    <property type="entry name" value="Znf_FYVE_PHD"/>
</dbReference>
<dbReference type="PANTHER" id="PTHR15464">
    <property type="entry name" value="TRANSCRIPTION FACTOR 19"/>
    <property type="match status" value="1"/>
</dbReference>
<keyword evidence="2" id="KW-0539">Nucleus</keyword>
<feature type="compositionally biased region" description="Low complexity" evidence="3">
    <location>
        <begin position="392"/>
        <end position="412"/>
    </location>
</feature>
<feature type="domain" description="FHA" evidence="4">
    <location>
        <begin position="74"/>
        <end position="133"/>
    </location>
</feature>
<dbReference type="Proteomes" id="UP000887540">
    <property type="component" value="Unplaced"/>
</dbReference>
<feature type="compositionally biased region" description="Low complexity" evidence="3">
    <location>
        <begin position="861"/>
        <end position="875"/>
    </location>
</feature>
<dbReference type="CDD" id="cd22685">
    <property type="entry name" value="FHA_TCF19"/>
    <property type="match status" value="1"/>
</dbReference>
<dbReference type="SMART" id="SM00240">
    <property type="entry name" value="FHA"/>
    <property type="match status" value="1"/>
</dbReference>
<dbReference type="GO" id="GO:0005634">
    <property type="term" value="C:nucleus"/>
    <property type="evidence" value="ECO:0007669"/>
    <property type="project" value="UniProtKB-SubCell"/>
</dbReference>
<feature type="region of interest" description="Disordered" evidence="3">
    <location>
        <begin position="392"/>
        <end position="413"/>
    </location>
</feature>
<dbReference type="InterPro" id="IPR042803">
    <property type="entry name" value="TCF19"/>
</dbReference>
<dbReference type="GO" id="GO:0010468">
    <property type="term" value="P:regulation of gene expression"/>
    <property type="evidence" value="ECO:0007669"/>
    <property type="project" value="InterPro"/>
</dbReference>
<feature type="region of interest" description="Disordered" evidence="3">
    <location>
        <begin position="538"/>
        <end position="560"/>
    </location>
</feature>
<feature type="region of interest" description="Disordered" evidence="3">
    <location>
        <begin position="605"/>
        <end position="740"/>
    </location>
</feature>
<feature type="compositionally biased region" description="Basic and acidic residues" evidence="3">
    <location>
        <begin position="711"/>
        <end position="720"/>
    </location>
</feature>
<feature type="compositionally biased region" description="Basic and acidic residues" evidence="3">
    <location>
        <begin position="760"/>
        <end position="788"/>
    </location>
</feature>
<evidence type="ECO:0000313" key="6">
    <source>
        <dbReference type="WBParaSite" id="ACRNAN_scaffold68.g9252.t1"/>
    </source>
</evidence>
<evidence type="ECO:0000259" key="4">
    <source>
        <dbReference type="PROSITE" id="PS50006"/>
    </source>
</evidence>
<feature type="compositionally biased region" description="Basic residues" evidence="3">
    <location>
        <begin position="933"/>
        <end position="942"/>
    </location>
</feature>
<dbReference type="WBParaSite" id="ACRNAN_scaffold68.g9252.t1">
    <property type="protein sequence ID" value="ACRNAN_scaffold68.g9252.t1"/>
    <property type="gene ID" value="ACRNAN_scaffold68.g9252"/>
</dbReference>
<dbReference type="InterPro" id="IPR000253">
    <property type="entry name" value="FHA_dom"/>
</dbReference>
<sequence length="1081" mass="116943">MAAINMYHLRRIFVPEGEDGLISAATSNGTPGPTLNGTSSLKDLNGTEKLENIPKEKLAEFRSKCTVILLDELTKIGRNPELVDVVLNSKTHSNMISRNHSEIHGARDENGKYTRYYIVDRSLNGTYINETRAQGEMELHEGDIIKFGHVNGAAIKAGNFAPQQYAEFVFRFEKAFPNHKYMGFNADGQRVKTLNARGAYMQINSESQKPRPCPPLIPPQGELPQPVTTSQPVVSTAASLQQAKVPYLEELLQSSTAAAAAAASVSSSAQLLGAAGAAPADLNAAWNALRLQQQRYYNPAALAAAYLQQNSNYAAFWPNPAAWRTSLTGTQDPWNQFNSASLTNPSTALQQLRVPGLAYPQAIGQQSISTGITTPSSSTSVFSSTGAIFASSSTNSSLSTSNTSTTSNPFSSLASPGDIAARLAAATQQMSGVTAPQQLTPQAQQLAAQLAAARILQHQQQQQQQQQQPLAQHRLTSNSYNPNGSGQGLSTVGQHALPLAEALAAAVSKTQNPNNIASKTSTSGHFVFDAKPATSSAIQSSFQKPRDPSSIVNNPLSTPLSLDTNVRADISTLAAAATLCAGASPTISPRIKQISPLVNNISMKKVEASRRSSASSFDEKAMKKEESEGIASEPSTSTAGSDNGTTDKASVKRMECDSSVPSPPKNQHNIADTIISAANSPNHIPSSPPRAPRPSCRSDSQSPAPITSAVERSDSSETKKPAPVGRIASLSKKSNRKSNEVEQLLKDLCEGNTMWSHMRRMELKKPTTAVKEPEKKKTLRLEERQKKLIEKKKGHKMLKQISDESSDGESDNESEKKKQWSSDSDEEPEIPAKTKELPKKRITTQSKVKPKETKAKSAWDTTPTHSAASSTPSTSLLVKAATAITSGGRMSSQKRKKLLANDNKEDKKPKSVKEKNNKKSAKESTSKASKATNNRRRLRKNSTRSSDDEEDILKTRPFTKGRMTPSDESDLDDNDDAPPPTKRFSTGSSFALDKTEDATPAIQTTTAGDLWETCAFRNCKKPQTESLNWVQCDDCCAWYHTFCILGKEVDFEDDEPFSCGCKLVSKKKPPQRKSLGRKVTA</sequence>
<comment type="subcellular location">
    <subcellularLocation>
        <location evidence="1">Nucleus</location>
    </subcellularLocation>
</comment>
<feature type="region of interest" description="Disordered" evidence="3">
    <location>
        <begin position="460"/>
        <end position="491"/>
    </location>
</feature>
<feature type="compositionally biased region" description="Polar residues" evidence="3">
    <location>
        <begin position="633"/>
        <end position="648"/>
    </location>
</feature>
<dbReference type="Gene3D" id="3.30.40.10">
    <property type="entry name" value="Zinc/RING finger domain, C3HC4 (zinc finger)"/>
    <property type="match status" value="1"/>
</dbReference>
<keyword evidence="5" id="KW-1185">Reference proteome</keyword>
<evidence type="ECO:0000313" key="5">
    <source>
        <dbReference type="Proteomes" id="UP000887540"/>
    </source>
</evidence>
<accession>A0A914EC88</accession>
<dbReference type="AlphaFoldDB" id="A0A914EC88"/>
<organism evidence="5 6">
    <name type="scientific">Acrobeloides nanus</name>
    <dbReference type="NCBI Taxonomy" id="290746"/>
    <lineage>
        <taxon>Eukaryota</taxon>
        <taxon>Metazoa</taxon>
        <taxon>Ecdysozoa</taxon>
        <taxon>Nematoda</taxon>
        <taxon>Chromadorea</taxon>
        <taxon>Rhabditida</taxon>
        <taxon>Tylenchina</taxon>
        <taxon>Cephalobomorpha</taxon>
        <taxon>Cephaloboidea</taxon>
        <taxon>Cephalobidae</taxon>
        <taxon>Acrobeloides</taxon>
    </lineage>
</organism>
<dbReference type="SUPFAM" id="SSF57903">
    <property type="entry name" value="FYVE/PHD zinc finger"/>
    <property type="match status" value="1"/>
</dbReference>
<feature type="compositionally biased region" description="Polar residues" evidence="3">
    <location>
        <begin position="474"/>
        <end position="491"/>
    </location>
</feature>
<evidence type="ECO:0000256" key="2">
    <source>
        <dbReference type="ARBA" id="ARBA00023242"/>
    </source>
</evidence>
<evidence type="ECO:0000256" key="3">
    <source>
        <dbReference type="SAM" id="MobiDB-lite"/>
    </source>
</evidence>
<feature type="region of interest" description="Disordered" evidence="3">
    <location>
        <begin position="205"/>
        <end position="228"/>
    </location>
</feature>
<dbReference type="Gene3D" id="2.60.200.20">
    <property type="match status" value="1"/>
</dbReference>
<feature type="compositionally biased region" description="Polar residues" evidence="3">
    <location>
        <begin position="550"/>
        <end position="560"/>
    </location>
</feature>
<feature type="compositionally biased region" description="Low complexity" evidence="3">
    <location>
        <begin position="460"/>
        <end position="472"/>
    </location>
</feature>
<feature type="compositionally biased region" description="Polar residues" evidence="3">
    <location>
        <begin position="665"/>
        <end position="684"/>
    </location>
</feature>
<feature type="compositionally biased region" description="Basic and acidic residues" evidence="3">
    <location>
        <begin position="830"/>
        <end position="839"/>
    </location>
</feature>
<dbReference type="PANTHER" id="PTHR15464:SF1">
    <property type="entry name" value="TRANSCRIPTION FACTOR 19"/>
    <property type="match status" value="1"/>
</dbReference>
<protein>
    <submittedName>
        <fullName evidence="6">FHA domain-containing protein</fullName>
    </submittedName>
</protein>
<feature type="compositionally biased region" description="Acidic residues" evidence="3">
    <location>
        <begin position="967"/>
        <end position="976"/>
    </location>
</feature>
<dbReference type="PROSITE" id="PS50006">
    <property type="entry name" value="FHA_DOMAIN"/>
    <property type="match status" value="1"/>
</dbReference>
<name>A0A914EC88_9BILA</name>
<reference evidence="6" key="1">
    <citation type="submission" date="2022-11" db="UniProtKB">
        <authorList>
            <consortium name="WormBaseParasite"/>
        </authorList>
    </citation>
    <scope>IDENTIFICATION</scope>
</reference>
<dbReference type="InterPro" id="IPR013083">
    <property type="entry name" value="Znf_RING/FYVE/PHD"/>
</dbReference>
<evidence type="ECO:0000256" key="1">
    <source>
        <dbReference type="ARBA" id="ARBA00004123"/>
    </source>
</evidence>
<feature type="compositionally biased region" description="Basic residues" evidence="3">
    <location>
        <begin position="789"/>
        <end position="798"/>
    </location>
</feature>
<proteinExistence type="predicted"/>
<feature type="compositionally biased region" description="Basic and acidic residues" evidence="3">
    <location>
        <begin position="902"/>
        <end position="925"/>
    </location>
</feature>
<dbReference type="InterPro" id="IPR008984">
    <property type="entry name" value="SMAD_FHA_dom_sf"/>
</dbReference>
<feature type="compositionally biased region" description="Basic and acidic residues" evidence="3">
    <location>
        <begin position="617"/>
        <end position="627"/>
    </location>
</feature>
<dbReference type="SUPFAM" id="SSF49879">
    <property type="entry name" value="SMAD/FHA domain"/>
    <property type="match status" value="1"/>
</dbReference>
<dbReference type="Pfam" id="PF00498">
    <property type="entry name" value="FHA"/>
    <property type="match status" value="1"/>
</dbReference>